<evidence type="ECO:0000313" key="6">
    <source>
        <dbReference type="EMBL" id="QHU03167.1"/>
    </source>
</evidence>
<dbReference type="HAMAP" id="MF_00008">
    <property type="entry name" value="Thymidy_synth_bact"/>
    <property type="match status" value="1"/>
</dbReference>
<sequence>MIIKYINTMLRNLILSSLNGKHPEYQYINLINDIIEHGEMIKGRNGFTKTVIGSAMYFSLENGSIPILTTKKVAWKTCLKELFWFINGSTDNKELQKVKVKIWNGNASREFLDSRGLHHLKENDLGPIYGHQWRHFNAPYTDCSGDYTGKGVDQLQNIINNLKDENTRSSRRLVMSAWNPCQIDEMALPPCHVLCQFNVVNEKLYCSLYQRSGDVGLGVPFNIASYSFLTHIIAHHCGLQAGGFQYHLGNCHIYDDHIEPLKLQIKREPYEFPKINITCGIKENIDDYNLQDISINNYKFYKKINMEMRK</sequence>
<dbReference type="InterPro" id="IPR020940">
    <property type="entry name" value="Thymidylate_synthase_AS"/>
</dbReference>
<organism evidence="6">
    <name type="scientific">viral metagenome</name>
    <dbReference type="NCBI Taxonomy" id="1070528"/>
    <lineage>
        <taxon>unclassified sequences</taxon>
        <taxon>metagenomes</taxon>
        <taxon>organismal metagenomes</taxon>
    </lineage>
</organism>
<dbReference type="GO" id="GO:0005739">
    <property type="term" value="C:mitochondrion"/>
    <property type="evidence" value="ECO:0007669"/>
    <property type="project" value="TreeGrafter"/>
</dbReference>
<dbReference type="AlphaFoldDB" id="A0A6C0JFC0"/>
<dbReference type="PANTHER" id="PTHR11548">
    <property type="entry name" value="THYMIDYLATE SYNTHASE 1"/>
    <property type="match status" value="1"/>
</dbReference>
<dbReference type="PRINTS" id="PR00108">
    <property type="entry name" value="THYMDSNTHASE"/>
</dbReference>
<dbReference type="SUPFAM" id="SSF55831">
    <property type="entry name" value="Thymidylate synthase/dCMP hydroxymethylase"/>
    <property type="match status" value="1"/>
</dbReference>
<reference evidence="6" key="1">
    <citation type="journal article" date="2020" name="Nature">
        <title>Giant virus diversity and host interactions through global metagenomics.</title>
        <authorList>
            <person name="Schulz F."/>
            <person name="Roux S."/>
            <person name="Paez-Espino D."/>
            <person name="Jungbluth S."/>
            <person name="Walsh D.A."/>
            <person name="Denef V.J."/>
            <person name="McMahon K.D."/>
            <person name="Konstantinidis K.T."/>
            <person name="Eloe-Fadrosh E.A."/>
            <person name="Kyrpides N.C."/>
            <person name="Woyke T."/>
        </authorList>
    </citation>
    <scope>NUCLEOTIDE SEQUENCE</scope>
    <source>
        <strain evidence="6">GVMAG-M-3300025890-48</strain>
    </source>
</reference>
<name>A0A6C0JFC0_9ZZZZ</name>
<evidence type="ECO:0000256" key="1">
    <source>
        <dbReference type="ARBA" id="ARBA00011947"/>
    </source>
</evidence>
<protein>
    <recommendedName>
        <fullName evidence="1">thymidylate synthase</fullName>
        <ecNumber evidence="1">2.1.1.45</ecNumber>
    </recommendedName>
</protein>
<keyword evidence="2" id="KW-0489">Methyltransferase</keyword>
<evidence type="ECO:0000259" key="5">
    <source>
        <dbReference type="Pfam" id="PF00303"/>
    </source>
</evidence>
<dbReference type="PANTHER" id="PTHR11548:SF2">
    <property type="entry name" value="THYMIDYLATE SYNTHASE"/>
    <property type="match status" value="1"/>
</dbReference>
<evidence type="ECO:0000256" key="4">
    <source>
        <dbReference type="ARBA" id="ARBA00022727"/>
    </source>
</evidence>
<dbReference type="InterPro" id="IPR036926">
    <property type="entry name" value="Thymidate_synth/dCMP_Mease_sf"/>
</dbReference>
<keyword evidence="4" id="KW-0545">Nucleotide biosynthesis</keyword>
<dbReference type="GO" id="GO:0006231">
    <property type="term" value="P:dTMP biosynthetic process"/>
    <property type="evidence" value="ECO:0007669"/>
    <property type="project" value="InterPro"/>
</dbReference>
<feature type="domain" description="Thymidylate synthase/dCMP hydroxymethylase" evidence="5">
    <location>
        <begin position="26"/>
        <end position="308"/>
    </location>
</feature>
<dbReference type="CDD" id="cd00351">
    <property type="entry name" value="TS_Pyrimidine_HMase"/>
    <property type="match status" value="1"/>
</dbReference>
<evidence type="ECO:0000256" key="2">
    <source>
        <dbReference type="ARBA" id="ARBA00022603"/>
    </source>
</evidence>
<dbReference type="EMBL" id="MN740370">
    <property type="protein sequence ID" value="QHU03167.1"/>
    <property type="molecule type" value="Genomic_DNA"/>
</dbReference>
<dbReference type="InterPro" id="IPR023451">
    <property type="entry name" value="Thymidate_synth/dCMP_Mease_dom"/>
</dbReference>
<accession>A0A6C0JFC0</accession>
<dbReference type="InterPro" id="IPR000398">
    <property type="entry name" value="Thymidylate_synthase"/>
</dbReference>
<dbReference type="EC" id="2.1.1.45" evidence="1"/>
<dbReference type="FunFam" id="3.30.572.10:FF:000013">
    <property type="entry name" value="Thymidylate synthase"/>
    <property type="match status" value="1"/>
</dbReference>
<evidence type="ECO:0000256" key="3">
    <source>
        <dbReference type="ARBA" id="ARBA00022679"/>
    </source>
</evidence>
<dbReference type="GO" id="GO:0004799">
    <property type="term" value="F:thymidylate synthase activity"/>
    <property type="evidence" value="ECO:0007669"/>
    <property type="project" value="UniProtKB-EC"/>
</dbReference>
<proteinExistence type="inferred from homology"/>
<dbReference type="Gene3D" id="3.30.572.10">
    <property type="entry name" value="Thymidylate synthase/dCMP hydroxymethylase domain"/>
    <property type="match status" value="1"/>
</dbReference>
<dbReference type="Pfam" id="PF00303">
    <property type="entry name" value="Thymidylat_synt"/>
    <property type="match status" value="1"/>
</dbReference>
<dbReference type="NCBIfam" id="TIGR03284">
    <property type="entry name" value="thym_sym"/>
    <property type="match status" value="1"/>
</dbReference>
<dbReference type="PROSITE" id="PS00091">
    <property type="entry name" value="THYMIDYLATE_SYNTHASE"/>
    <property type="match status" value="1"/>
</dbReference>
<keyword evidence="3" id="KW-0808">Transferase</keyword>
<dbReference type="GO" id="GO:0032259">
    <property type="term" value="P:methylation"/>
    <property type="evidence" value="ECO:0007669"/>
    <property type="project" value="UniProtKB-KW"/>
</dbReference>
<dbReference type="GO" id="GO:0005829">
    <property type="term" value="C:cytosol"/>
    <property type="evidence" value="ECO:0007669"/>
    <property type="project" value="TreeGrafter"/>
</dbReference>
<dbReference type="InterPro" id="IPR045097">
    <property type="entry name" value="Thymidate_synth/dCMP_Mease"/>
</dbReference>